<reference evidence="2 3" key="1">
    <citation type="submission" date="2018-01" db="EMBL/GenBank/DDBJ databases">
        <title>Draft Genome Sequence of Komagataeibacter maltaceti LMG 1529, a Vinegar Producing Acetic Acid Bacterium Isolated from Malt Vinegar Brewery Acetifiers.</title>
        <authorList>
            <person name="Zhang Q."/>
            <person name="Hollensteiner J."/>
            <person name="Poehlein A."/>
            <person name="Daniel R."/>
        </authorList>
    </citation>
    <scope>NUCLEOTIDE SEQUENCE [LARGE SCALE GENOMIC DNA]</scope>
    <source>
        <strain evidence="2 3">LMG 1529</strain>
    </source>
</reference>
<accession>A0A2S3VZR6</accession>
<organism evidence="2 3">
    <name type="scientific">Novacetimonas maltaceti</name>
    <dbReference type="NCBI Taxonomy" id="1203393"/>
    <lineage>
        <taxon>Bacteria</taxon>
        <taxon>Pseudomonadati</taxon>
        <taxon>Pseudomonadota</taxon>
        <taxon>Alphaproteobacteria</taxon>
        <taxon>Acetobacterales</taxon>
        <taxon>Acetobacteraceae</taxon>
        <taxon>Novacetimonas</taxon>
    </lineage>
</organism>
<comment type="similarity">
    <text evidence="1">Belongs to the OprB family.</text>
</comment>
<keyword evidence="3" id="KW-1185">Reference proteome</keyword>
<evidence type="ECO:0000256" key="1">
    <source>
        <dbReference type="ARBA" id="ARBA00008769"/>
    </source>
</evidence>
<evidence type="ECO:0000313" key="2">
    <source>
        <dbReference type="EMBL" id="POF62102.1"/>
    </source>
</evidence>
<proteinExistence type="inferred from homology"/>
<sequence>MAGRQGTYKFGGYFDTGRFADQMLQHFGRVTELDAFVRGNWTADTDRNQIVYAVDGGFALQGPFGRAGDVPGLGAACA</sequence>
<dbReference type="InterPro" id="IPR038673">
    <property type="entry name" value="OprB_sf"/>
</dbReference>
<gene>
    <name evidence="2" type="ORF">KMAL_22670</name>
</gene>
<evidence type="ECO:0000313" key="3">
    <source>
        <dbReference type="Proteomes" id="UP000237344"/>
    </source>
</evidence>
<dbReference type="RefSeq" id="WP_239020099.1">
    <property type="nucleotide sequence ID" value="NZ_NKUE01000025.1"/>
</dbReference>
<name>A0A2S3VZR6_9PROT</name>
<dbReference type="Proteomes" id="UP000237344">
    <property type="component" value="Unassembled WGS sequence"/>
</dbReference>
<dbReference type="EMBL" id="POTC01000033">
    <property type="protein sequence ID" value="POF62102.1"/>
    <property type="molecule type" value="Genomic_DNA"/>
</dbReference>
<comment type="caution">
    <text evidence="2">The sequence shown here is derived from an EMBL/GenBank/DDBJ whole genome shotgun (WGS) entry which is preliminary data.</text>
</comment>
<protein>
    <submittedName>
        <fullName evidence="2">Uncharacterized protein</fullName>
    </submittedName>
</protein>
<dbReference type="Gene3D" id="2.40.160.180">
    <property type="entry name" value="Carbohydrate-selective porin OprB"/>
    <property type="match status" value="1"/>
</dbReference>
<dbReference type="AlphaFoldDB" id="A0A2S3VZR6"/>